<feature type="transmembrane region" description="Helical" evidence="1">
    <location>
        <begin position="140"/>
        <end position="161"/>
    </location>
</feature>
<accession>A0ABS7PNN3</accession>
<evidence type="ECO:0000256" key="1">
    <source>
        <dbReference type="SAM" id="Phobius"/>
    </source>
</evidence>
<sequence>MQLPADLRALPAAQFRALAALALMLIIAQIDQPFPEIAWLHHVPTVLLLVAAPMLLRRWPLSDGAVVALVLFFALHTLGGRYTYSSVPYDDWVRSLIGSAPSDWFGWTRNHYDRLVHFAFGLLFYAPIREIGLRWLGQSRIMAAIVSIGFALSVGALYEIFEGLLTLVVAPEMANGYNGQQGDMWDAQKDMGLAFVGSLLAAGCVRWSGRRG</sequence>
<reference evidence="2 3" key="1">
    <citation type="submission" date="2021-08" db="EMBL/GenBank/DDBJ databases">
        <authorList>
            <person name="Tuo L."/>
        </authorList>
    </citation>
    <scope>NUCLEOTIDE SEQUENCE [LARGE SCALE GENOMIC DNA]</scope>
    <source>
        <strain evidence="2 3">JCM 31229</strain>
    </source>
</reference>
<keyword evidence="1" id="KW-1133">Transmembrane helix</keyword>
<protein>
    <submittedName>
        <fullName evidence="2">DUF2238 domain-containing protein</fullName>
    </submittedName>
</protein>
<keyword evidence="3" id="KW-1185">Reference proteome</keyword>
<keyword evidence="1" id="KW-0472">Membrane</keyword>
<proteinExistence type="predicted"/>
<feature type="transmembrane region" description="Helical" evidence="1">
    <location>
        <begin position="191"/>
        <end position="209"/>
    </location>
</feature>
<dbReference type="EMBL" id="JAINVV010000004">
    <property type="protein sequence ID" value="MBY8822925.1"/>
    <property type="molecule type" value="Genomic_DNA"/>
</dbReference>
<feature type="transmembrane region" description="Helical" evidence="1">
    <location>
        <begin position="37"/>
        <end position="56"/>
    </location>
</feature>
<dbReference type="Pfam" id="PF09997">
    <property type="entry name" value="DUF2238"/>
    <property type="match status" value="1"/>
</dbReference>
<feature type="transmembrane region" description="Helical" evidence="1">
    <location>
        <begin position="65"/>
        <end position="84"/>
    </location>
</feature>
<dbReference type="InterPro" id="IPR014509">
    <property type="entry name" value="YjdF-like"/>
</dbReference>
<dbReference type="InterPro" id="IPR058534">
    <property type="entry name" value="YjdF"/>
</dbReference>
<name>A0ABS7PNN3_9SPHN</name>
<organism evidence="2 3">
    <name type="scientific">Sphingomonas colocasiae</name>
    <dbReference type="NCBI Taxonomy" id="1848973"/>
    <lineage>
        <taxon>Bacteria</taxon>
        <taxon>Pseudomonadati</taxon>
        <taxon>Pseudomonadota</taxon>
        <taxon>Alphaproteobacteria</taxon>
        <taxon>Sphingomonadales</taxon>
        <taxon>Sphingomonadaceae</taxon>
        <taxon>Sphingomonas</taxon>
    </lineage>
</organism>
<dbReference type="PIRSF" id="PIRSF020606">
    <property type="entry name" value="UCP020606"/>
    <property type="match status" value="1"/>
</dbReference>
<comment type="caution">
    <text evidence="2">The sequence shown here is derived from an EMBL/GenBank/DDBJ whole genome shotgun (WGS) entry which is preliminary data.</text>
</comment>
<evidence type="ECO:0000313" key="2">
    <source>
        <dbReference type="EMBL" id="MBY8822925.1"/>
    </source>
</evidence>
<dbReference type="Proteomes" id="UP000706039">
    <property type="component" value="Unassembled WGS sequence"/>
</dbReference>
<evidence type="ECO:0000313" key="3">
    <source>
        <dbReference type="Proteomes" id="UP000706039"/>
    </source>
</evidence>
<gene>
    <name evidence="2" type="ORF">K7G82_11515</name>
</gene>
<keyword evidence="1" id="KW-0812">Transmembrane</keyword>
<feature type="transmembrane region" description="Helical" evidence="1">
    <location>
        <begin position="111"/>
        <end position="128"/>
    </location>
</feature>
<feature type="transmembrane region" description="Helical" evidence="1">
    <location>
        <begin position="12"/>
        <end position="31"/>
    </location>
</feature>